<dbReference type="EMBL" id="CP053452">
    <property type="protein sequence ID" value="QJW98264.1"/>
    <property type="molecule type" value="Genomic_DNA"/>
</dbReference>
<name>A0A6M5YXP9_9BACT</name>
<dbReference type="InterPro" id="IPR016053">
    <property type="entry name" value="Haem_Oase-like"/>
</dbReference>
<gene>
    <name evidence="1" type="ORF">FTUN_5850</name>
</gene>
<dbReference type="GO" id="GO:0006788">
    <property type="term" value="P:heme oxidation"/>
    <property type="evidence" value="ECO:0007669"/>
    <property type="project" value="InterPro"/>
</dbReference>
<dbReference type="Gene3D" id="1.20.910.10">
    <property type="entry name" value="Heme oxygenase-like"/>
    <property type="match status" value="1"/>
</dbReference>
<sequence length="195" mass="21506">MTGGRVLQLLKEGTAPQHEAVERRFDLNNRLRDTHTYTALLGRLYGFYQPLEAALGRVTGYEDLGLHLHERRKVAWLVSDLTALGCVPDSFPTCAHVPEIDSLGPAFGSMYVVEGASLGGRHISKLVAQRLGLTPDRGCSFFASYRDRIGPMWDAFRAALVRFAGTPSAEQQVVTAAVQTFESLDRWLARDEGVS</sequence>
<reference evidence="2" key="1">
    <citation type="submission" date="2020-05" db="EMBL/GenBank/DDBJ databases">
        <title>Frigoriglobus tundricola gen. nov., sp. nov., a psychrotolerant cellulolytic planctomycete of the family Gemmataceae with two divergent copies of 16S rRNA gene.</title>
        <authorList>
            <person name="Kulichevskaya I.S."/>
            <person name="Ivanova A.A."/>
            <person name="Naumoff D.G."/>
            <person name="Beletsky A.V."/>
            <person name="Rijpstra W.I.C."/>
            <person name="Sinninghe Damste J.S."/>
            <person name="Mardanov A.V."/>
            <person name="Ravin N.V."/>
            <person name="Dedysh S.N."/>
        </authorList>
    </citation>
    <scope>NUCLEOTIDE SEQUENCE [LARGE SCALE GENOMIC DNA]</scope>
    <source>
        <strain evidence="2">PL17</strain>
    </source>
</reference>
<proteinExistence type="predicted"/>
<dbReference type="SUPFAM" id="SSF48613">
    <property type="entry name" value="Heme oxygenase-like"/>
    <property type="match status" value="1"/>
</dbReference>
<keyword evidence="2" id="KW-1185">Reference proteome</keyword>
<accession>A0A6M5YXP9</accession>
<evidence type="ECO:0000313" key="2">
    <source>
        <dbReference type="Proteomes" id="UP000503447"/>
    </source>
</evidence>
<organism evidence="1 2">
    <name type="scientific">Frigoriglobus tundricola</name>
    <dbReference type="NCBI Taxonomy" id="2774151"/>
    <lineage>
        <taxon>Bacteria</taxon>
        <taxon>Pseudomonadati</taxon>
        <taxon>Planctomycetota</taxon>
        <taxon>Planctomycetia</taxon>
        <taxon>Gemmatales</taxon>
        <taxon>Gemmataceae</taxon>
        <taxon>Frigoriglobus</taxon>
    </lineage>
</organism>
<dbReference type="GO" id="GO:0004392">
    <property type="term" value="F:heme oxygenase (decyclizing) activity"/>
    <property type="evidence" value="ECO:0007669"/>
    <property type="project" value="InterPro"/>
</dbReference>
<dbReference type="InterPro" id="IPR016084">
    <property type="entry name" value="Haem_Oase-like_multi-hlx"/>
</dbReference>
<dbReference type="CDD" id="cd19166">
    <property type="entry name" value="HemeO-bac"/>
    <property type="match status" value="1"/>
</dbReference>
<dbReference type="Pfam" id="PF01126">
    <property type="entry name" value="Heme_oxygenase"/>
    <property type="match status" value="1"/>
</dbReference>
<dbReference type="KEGG" id="ftj:FTUN_5850"/>
<evidence type="ECO:0000313" key="1">
    <source>
        <dbReference type="EMBL" id="QJW98264.1"/>
    </source>
</evidence>
<dbReference type="AlphaFoldDB" id="A0A6M5YXP9"/>
<dbReference type="RefSeq" id="WP_171473489.1">
    <property type="nucleotide sequence ID" value="NZ_CP053452.2"/>
</dbReference>
<protein>
    <submittedName>
        <fullName evidence="1">Bacteriophytochrome heme oxygenase BphO</fullName>
    </submittedName>
</protein>
<dbReference type="Proteomes" id="UP000503447">
    <property type="component" value="Chromosome"/>
</dbReference>